<organism evidence="12 13">
    <name type="scientific">Horticoccus luteus</name>
    <dbReference type="NCBI Taxonomy" id="2862869"/>
    <lineage>
        <taxon>Bacteria</taxon>
        <taxon>Pseudomonadati</taxon>
        <taxon>Verrucomicrobiota</taxon>
        <taxon>Opitutia</taxon>
        <taxon>Opitutales</taxon>
        <taxon>Opitutaceae</taxon>
        <taxon>Horticoccus</taxon>
    </lineage>
</organism>
<evidence type="ECO:0000256" key="5">
    <source>
        <dbReference type="ARBA" id="ARBA00022857"/>
    </source>
</evidence>
<dbReference type="Pfam" id="PF08546">
    <property type="entry name" value="ApbA_C"/>
    <property type="match status" value="1"/>
</dbReference>
<gene>
    <name evidence="12" type="ORF">K0B96_10420</name>
</gene>
<evidence type="ECO:0000256" key="9">
    <source>
        <dbReference type="RuleBase" id="RU362068"/>
    </source>
</evidence>
<dbReference type="EMBL" id="CP080507">
    <property type="protein sequence ID" value="QYM77739.1"/>
    <property type="molecule type" value="Genomic_DNA"/>
</dbReference>
<dbReference type="InterPro" id="IPR013328">
    <property type="entry name" value="6PGD_dom2"/>
</dbReference>
<comment type="similarity">
    <text evidence="2 9">Belongs to the ketopantoate reductase family.</text>
</comment>
<dbReference type="GO" id="GO:0005737">
    <property type="term" value="C:cytoplasm"/>
    <property type="evidence" value="ECO:0007669"/>
    <property type="project" value="TreeGrafter"/>
</dbReference>
<keyword evidence="6 9" id="KW-0560">Oxidoreductase</keyword>
<evidence type="ECO:0000256" key="4">
    <source>
        <dbReference type="ARBA" id="ARBA00019465"/>
    </source>
</evidence>
<dbReference type="AlphaFoldDB" id="A0A8F9XK54"/>
<dbReference type="EC" id="1.1.1.169" evidence="3 9"/>
<evidence type="ECO:0000256" key="8">
    <source>
        <dbReference type="ARBA" id="ARBA00048793"/>
    </source>
</evidence>
<protein>
    <recommendedName>
        <fullName evidence="4 9">2-dehydropantoate 2-reductase</fullName>
        <ecNumber evidence="3 9">1.1.1.169</ecNumber>
    </recommendedName>
    <alternativeName>
        <fullName evidence="7 9">Ketopantoate reductase</fullName>
    </alternativeName>
</protein>
<dbReference type="InterPro" id="IPR036291">
    <property type="entry name" value="NAD(P)-bd_dom_sf"/>
</dbReference>
<proteinExistence type="inferred from homology"/>
<dbReference type="PANTHER" id="PTHR21708:SF26">
    <property type="entry name" value="2-DEHYDROPANTOATE 2-REDUCTASE"/>
    <property type="match status" value="1"/>
</dbReference>
<evidence type="ECO:0000256" key="3">
    <source>
        <dbReference type="ARBA" id="ARBA00013014"/>
    </source>
</evidence>
<dbReference type="KEGG" id="ole:K0B96_10420"/>
<dbReference type="NCBIfam" id="TIGR00745">
    <property type="entry name" value="apbA_panE"/>
    <property type="match status" value="1"/>
</dbReference>
<keyword evidence="13" id="KW-1185">Reference proteome</keyword>
<evidence type="ECO:0000313" key="12">
    <source>
        <dbReference type="EMBL" id="QYM77739.1"/>
    </source>
</evidence>
<comment type="catalytic activity">
    <reaction evidence="8 9">
        <text>(R)-pantoate + NADP(+) = 2-dehydropantoate + NADPH + H(+)</text>
        <dbReference type="Rhea" id="RHEA:16233"/>
        <dbReference type="ChEBI" id="CHEBI:11561"/>
        <dbReference type="ChEBI" id="CHEBI:15378"/>
        <dbReference type="ChEBI" id="CHEBI:15980"/>
        <dbReference type="ChEBI" id="CHEBI:57783"/>
        <dbReference type="ChEBI" id="CHEBI:58349"/>
        <dbReference type="EC" id="1.1.1.169"/>
    </reaction>
</comment>
<evidence type="ECO:0000313" key="13">
    <source>
        <dbReference type="Proteomes" id="UP000825051"/>
    </source>
</evidence>
<dbReference type="NCBIfam" id="NF005091">
    <property type="entry name" value="PRK06522.2-2"/>
    <property type="match status" value="1"/>
</dbReference>
<dbReference type="InterPro" id="IPR013752">
    <property type="entry name" value="KPA_reductase"/>
</dbReference>
<evidence type="ECO:0000259" key="11">
    <source>
        <dbReference type="Pfam" id="PF08546"/>
    </source>
</evidence>
<dbReference type="InterPro" id="IPR008927">
    <property type="entry name" value="6-PGluconate_DH-like_C_sf"/>
</dbReference>
<dbReference type="GO" id="GO:0015940">
    <property type="term" value="P:pantothenate biosynthetic process"/>
    <property type="evidence" value="ECO:0007669"/>
    <property type="project" value="UniProtKB-UniPathway"/>
</dbReference>
<comment type="function">
    <text evidence="9">Catalyzes the NADPH-dependent reduction of ketopantoate into pantoic acid.</text>
</comment>
<dbReference type="InterPro" id="IPR003710">
    <property type="entry name" value="ApbA"/>
</dbReference>
<dbReference type="UniPathway" id="UPA00028">
    <property type="reaction ID" value="UER00004"/>
</dbReference>
<feature type="domain" description="Ketopantoate reductase N-terminal" evidence="10">
    <location>
        <begin position="4"/>
        <end position="143"/>
    </location>
</feature>
<reference evidence="12" key="1">
    <citation type="submission" date="2021-08" db="EMBL/GenBank/DDBJ databases">
        <title>Genome of a novel bacterium of the phylum Verrucomicrobia, Oleiharenicola sp. KSB-15.</title>
        <authorList>
            <person name="Chung J.-H."/>
            <person name="Ahn J.-H."/>
            <person name="Yoon Y."/>
            <person name="Kim D.-Y."/>
            <person name="An S.-H."/>
            <person name="Park I."/>
            <person name="Yeon J."/>
        </authorList>
    </citation>
    <scope>NUCLEOTIDE SEQUENCE</scope>
    <source>
        <strain evidence="12">KSB-15</strain>
    </source>
</reference>
<keyword evidence="9" id="KW-0566">Pantothenate biosynthesis</keyword>
<dbReference type="GO" id="GO:0008677">
    <property type="term" value="F:2-dehydropantoate 2-reductase activity"/>
    <property type="evidence" value="ECO:0007669"/>
    <property type="project" value="UniProtKB-EC"/>
</dbReference>
<evidence type="ECO:0000256" key="6">
    <source>
        <dbReference type="ARBA" id="ARBA00023002"/>
    </source>
</evidence>
<dbReference type="Pfam" id="PF02558">
    <property type="entry name" value="ApbA"/>
    <property type="match status" value="1"/>
</dbReference>
<evidence type="ECO:0000259" key="10">
    <source>
        <dbReference type="Pfam" id="PF02558"/>
    </source>
</evidence>
<keyword evidence="5 9" id="KW-0521">NADP</keyword>
<dbReference type="Gene3D" id="1.10.1040.10">
    <property type="entry name" value="N-(1-d-carboxylethyl)-l-norvaline Dehydrogenase, domain 2"/>
    <property type="match status" value="1"/>
</dbReference>
<dbReference type="Gene3D" id="3.40.50.720">
    <property type="entry name" value="NAD(P)-binding Rossmann-like Domain"/>
    <property type="match status" value="1"/>
</dbReference>
<name>A0A8F9XK54_9BACT</name>
<sequence>MPRVAIIGPGAIGGVLATHLMQTGRHDVVLCARRPIEVLTAETADGPLSVRPRVVIRPDAAPTVDWVLVTTKSYDAAGAAAWFGPLCGPATVVAVLQNGVEHRERFRAFVPADRLLPVVVDLSAERIEPSLIRQRSRGLLTVADDRHGRDFTGLFADTTIATCLTDDFKSAAWRKLCVNAAGVVSALLLRPACVVRDEQVAQLARAIVRETIAVGRAEGAILPDSLVDDVIAREQAAPPNAINSLHADRAAGRPMEVDARNGVIVRLGRKHGIATPCNAMAVTLLTAM</sequence>
<dbReference type="PANTHER" id="PTHR21708">
    <property type="entry name" value="PROBABLE 2-DEHYDROPANTOATE 2-REDUCTASE"/>
    <property type="match status" value="1"/>
</dbReference>
<evidence type="ECO:0000256" key="1">
    <source>
        <dbReference type="ARBA" id="ARBA00004994"/>
    </source>
</evidence>
<dbReference type="RefSeq" id="WP_220160843.1">
    <property type="nucleotide sequence ID" value="NZ_CP080507.1"/>
</dbReference>
<feature type="domain" description="Ketopantoate reductase C-terminal" evidence="11">
    <location>
        <begin position="167"/>
        <end position="287"/>
    </location>
</feature>
<comment type="pathway">
    <text evidence="1 9">Cofactor biosynthesis; (R)-pantothenate biosynthesis; (R)-pantoate from 3-methyl-2-oxobutanoate: step 2/2.</text>
</comment>
<dbReference type="SUPFAM" id="SSF51735">
    <property type="entry name" value="NAD(P)-binding Rossmann-fold domains"/>
    <property type="match status" value="1"/>
</dbReference>
<evidence type="ECO:0000256" key="2">
    <source>
        <dbReference type="ARBA" id="ARBA00007870"/>
    </source>
</evidence>
<dbReference type="InterPro" id="IPR051402">
    <property type="entry name" value="KPR-Related"/>
</dbReference>
<dbReference type="Proteomes" id="UP000825051">
    <property type="component" value="Chromosome"/>
</dbReference>
<dbReference type="SUPFAM" id="SSF48179">
    <property type="entry name" value="6-phosphogluconate dehydrogenase C-terminal domain-like"/>
    <property type="match status" value="1"/>
</dbReference>
<evidence type="ECO:0000256" key="7">
    <source>
        <dbReference type="ARBA" id="ARBA00032024"/>
    </source>
</evidence>
<accession>A0A8F9XK54</accession>
<dbReference type="InterPro" id="IPR013332">
    <property type="entry name" value="KPR_N"/>
</dbReference>